<evidence type="ECO:0000256" key="5">
    <source>
        <dbReference type="ARBA" id="ARBA00022741"/>
    </source>
</evidence>
<gene>
    <name evidence="14" type="ORF">CYMTET_13583</name>
</gene>
<dbReference type="GO" id="GO:0005524">
    <property type="term" value="F:ATP binding"/>
    <property type="evidence" value="ECO:0007669"/>
    <property type="project" value="UniProtKB-UniRule"/>
</dbReference>
<organism evidence="14 15">
    <name type="scientific">Cymbomonas tetramitiformis</name>
    <dbReference type="NCBI Taxonomy" id="36881"/>
    <lineage>
        <taxon>Eukaryota</taxon>
        <taxon>Viridiplantae</taxon>
        <taxon>Chlorophyta</taxon>
        <taxon>Pyramimonadophyceae</taxon>
        <taxon>Pyramimonadales</taxon>
        <taxon>Pyramimonadaceae</taxon>
        <taxon>Cymbomonas</taxon>
    </lineage>
</organism>
<evidence type="ECO:0000256" key="3">
    <source>
        <dbReference type="ARBA" id="ARBA00022527"/>
    </source>
</evidence>
<comment type="catalytic activity">
    <reaction evidence="9">
        <text>L-seryl-[protein] + ATP = O-phospho-L-seryl-[protein] + ADP + H(+)</text>
        <dbReference type="Rhea" id="RHEA:17989"/>
        <dbReference type="Rhea" id="RHEA-COMP:9863"/>
        <dbReference type="Rhea" id="RHEA-COMP:11604"/>
        <dbReference type="ChEBI" id="CHEBI:15378"/>
        <dbReference type="ChEBI" id="CHEBI:29999"/>
        <dbReference type="ChEBI" id="CHEBI:30616"/>
        <dbReference type="ChEBI" id="CHEBI:83421"/>
        <dbReference type="ChEBI" id="CHEBI:456216"/>
        <dbReference type="EC" id="2.7.11.1"/>
    </reaction>
</comment>
<evidence type="ECO:0000259" key="13">
    <source>
        <dbReference type="PROSITE" id="PS50011"/>
    </source>
</evidence>
<dbReference type="Proteomes" id="UP001190700">
    <property type="component" value="Unassembled WGS sequence"/>
</dbReference>
<feature type="binding site" evidence="10">
    <location>
        <position position="39"/>
    </location>
    <ligand>
        <name>ATP</name>
        <dbReference type="ChEBI" id="CHEBI:30616"/>
    </ligand>
</feature>
<dbReference type="FunFam" id="1.10.510.10:FF:000499">
    <property type="entry name" value="Serine/threonine-protein kinase KIC1"/>
    <property type="match status" value="1"/>
</dbReference>
<dbReference type="PANTHER" id="PTHR48012:SF10">
    <property type="entry name" value="FI20177P1"/>
    <property type="match status" value="1"/>
</dbReference>
<evidence type="ECO:0000256" key="2">
    <source>
        <dbReference type="ARBA" id="ARBA00012513"/>
    </source>
</evidence>
<dbReference type="EMBL" id="LGRX02005410">
    <property type="protein sequence ID" value="KAK3278483.1"/>
    <property type="molecule type" value="Genomic_DNA"/>
</dbReference>
<evidence type="ECO:0000313" key="15">
    <source>
        <dbReference type="Proteomes" id="UP001190700"/>
    </source>
</evidence>
<keyword evidence="5 10" id="KW-0547">Nucleotide-binding</keyword>
<accession>A0AAE0GIB6</accession>
<evidence type="ECO:0000256" key="9">
    <source>
        <dbReference type="ARBA" id="ARBA00048679"/>
    </source>
</evidence>
<feature type="domain" description="Protein kinase" evidence="13">
    <location>
        <begin position="10"/>
        <end position="264"/>
    </location>
</feature>
<dbReference type="InterPro" id="IPR050629">
    <property type="entry name" value="STE20/SPS1-PAK"/>
</dbReference>
<dbReference type="PROSITE" id="PS00107">
    <property type="entry name" value="PROTEIN_KINASE_ATP"/>
    <property type="match status" value="1"/>
</dbReference>
<dbReference type="SUPFAM" id="SSF56112">
    <property type="entry name" value="Protein kinase-like (PK-like)"/>
    <property type="match status" value="1"/>
</dbReference>
<dbReference type="EC" id="2.7.11.1" evidence="2"/>
<evidence type="ECO:0000256" key="4">
    <source>
        <dbReference type="ARBA" id="ARBA00022679"/>
    </source>
</evidence>
<proteinExistence type="inferred from homology"/>
<evidence type="ECO:0000256" key="7">
    <source>
        <dbReference type="ARBA" id="ARBA00022840"/>
    </source>
</evidence>
<dbReference type="AlphaFoldDB" id="A0AAE0GIB6"/>
<keyword evidence="7 10" id="KW-0067">ATP-binding</keyword>
<keyword evidence="6" id="KW-0418">Kinase</keyword>
<feature type="compositionally biased region" description="Low complexity" evidence="12">
    <location>
        <begin position="420"/>
        <end position="436"/>
    </location>
</feature>
<evidence type="ECO:0000256" key="12">
    <source>
        <dbReference type="SAM" id="MobiDB-lite"/>
    </source>
</evidence>
<feature type="coiled-coil region" evidence="11">
    <location>
        <begin position="36"/>
        <end position="63"/>
    </location>
</feature>
<feature type="compositionally biased region" description="Low complexity" evidence="12">
    <location>
        <begin position="381"/>
        <end position="392"/>
    </location>
</feature>
<evidence type="ECO:0000256" key="11">
    <source>
        <dbReference type="SAM" id="Coils"/>
    </source>
</evidence>
<dbReference type="CDD" id="cd06609">
    <property type="entry name" value="STKc_MST3_like"/>
    <property type="match status" value="1"/>
</dbReference>
<protein>
    <recommendedName>
        <fullName evidence="2">non-specific serine/threonine protein kinase</fullName>
        <ecNumber evidence="2">2.7.11.1</ecNumber>
    </recommendedName>
</protein>
<keyword evidence="15" id="KW-1185">Reference proteome</keyword>
<evidence type="ECO:0000313" key="14">
    <source>
        <dbReference type="EMBL" id="KAK3278483.1"/>
    </source>
</evidence>
<name>A0AAE0GIB6_9CHLO</name>
<evidence type="ECO:0000256" key="6">
    <source>
        <dbReference type="ARBA" id="ARBA00022777"/>
    </source>
</evidence>
<comment type="caution">
    <text evidence="14">The sequence shown here is derived from an EMBL/GenBank/DDBJ whole genome shotgun (WGS) entry which is preliminary data.</text>
</comment>
<comment type="catalytic activity">
    <reaction evidence="8">
        <text>L-threonyl-[protein] + ATP = O-phospho-L-threonyl-[protein] + ADP + H(+)</text>
        <dbReference type="Rhea" id="RHEA:46608"/>
        <dbReference type="Rhea" id="RHEA-COMP:11060"/>
        <dbReference type="Rhea" id="RHEA-COMP:11605"/>
        <dbReference type="ChEBI" id="CHEBI:15378"/>
        <dbReference type="ChEBI" id="CHEBI:30013"/>
        <dbReference type="ChEBI" id="CHEBI:30616"/>
        <dbReference type="ChEBI" id="CHEBI:61977"/>
        <dbReference type="ChEBI" id="CHEBI:456216"/>
        <dbReference type="EC" id="2.7.11.1"/>
    </reaction>
</comment>
<dbReference type="PROSITE" id="PS50011">
    <property type="entry name" value="PROTEIN_KINASE_DOM"/>
    <property type="match status" value="1"/>
</dbReference>
<dbReference type="Gene3D" id="1.10.510.10">
    <property type="entry name" value="Transferase(Phosphotransferase) domain 1"/>
    <property type="match status" value="1"/>
</dbReference>
<dbReference type="InterPro" id="IPR000719">
    <property type="entry name" value="Prot_kinase_dom"/>
</dbReference>
<evidence type="ECO:0000256" key="10">
    <source>
        <dbReference type="PROSITE-ProRule" id="PRU10141"/>
    </source>
</evidence>
<dbReference type="InterPro" id="IPR011009">
    <property type="entry name" value="Kinase-like_dom_sf"/>
</dbReference>
<keyword evidence="3" id="KW-0723">Serine/threonine-protein kinase</keyword>
<evidence type="ECO:0000256" key="1">
    <source>
        <dbReference type="ARBA" id="ARBA00008874"/>
    </source>
</evidence>
<dbReference type="GO" id="GO:0004674">
    <property type="term" value="F:protein serine/threonine kinase activity"/>
    <property type="evidence" value="ECO:0007669"/>
    <property type="project" value="UniProtKB-KW"/>
</dbReference>
<dbReference type="GO" id="GO:0005737">
    <property type="term" value="C:cytoplasm"/>
    <property type="evidence" value="ECO:0007669"/>
    <property type="project" value="TreeGrafter"/>
</dbReference>
<evidence type="ECO:0000256" key="8">
    <source>
        <dbReference type="ARBA" id="ARBA00047899"/>
    </source>
</evidence>
<dbReference type="SMART" id="SM00220">
    <property type="entry name" value="S_TKc"/>
    <property type="match status" value="1"/>
</dbReference>
<keyword evidence="4" id="KW-0808">Transferase</keyword>
<feature type="region of interest" description="Disordered" evidence="12">
    <location>
        <begin position="325"/>
        <end position="440"/>
    </location>
</feature>
<dbReference type="InterPro" id="IPR017441">
    <property type="entry name" value="Protein_kinase_ATP_BS"/>
</dbReference>
<dbReference type="Pfam" id="PF00069">
    <property type="entry name" value="Pkinase"/>
    <property type="match status" value="1"/>
</dbReference>
<feature type="compositionally biased region" description="Basic and acidic residues" evidence="12">
    <location>
        <begin position="339"/>
        <end position="350"/>
    </location>
</feature>
<reference evidence="14 15" key="1">
    <citation type="journal article" date="2015" name="Genome Biol. Evol.">
        <title>Comparative Genomics of a Bacterivorous Green Alga Reveals Evolutionary Causalities and Consequences of Phago-Mixotrophic Mode of Nutrition.</title>
        <authorList>
            <person name="Burns J.A."/>
            <person name="Paasch A."/>
            <person name="Narechania A."/>
            <person name="Kim E."/>
        </authorList>
    </citation>
    <scope>NUCLEOTIDE SEQUENCE [LARGE SCALE GENOMIC DNA]</scope>
    <source>
        <strain evidence="14 15">PLY_AMNH</strain>
    </source>
</reference>
<sequence>MMGARSTPRYELIECIGKGSFGDVYRGTDKDTGQEVAIKIVDLEESEEEIEDIQKEIAVLAQCRTAYVTEYLGSLLVPESSKLYIVMEYMAGGSVLDLLAHGKLEEDAVAAVLGDLLRALEYLHGEGKIHRDIKSANILLTSDGAVKVADFGVSGQLTQTIGRKRNTFTGTPFWMAPEVIQGTAGYDQSADIWSLGITAIEMATGEPPYADLHPMRVLFLIPKNPPPVLEGPFSRHFKDFVSQCLQKDPEARPTASELLQHRFLSSAPSGVRKLRERLKAQEGMQRNTEPRITGTIKHSDVAGFPTWDFHTLKGTPPADALAAAGRENKNEQAAPSSGDKQKGQTPELHRRTTSVSSDDLDMQPGGTIRVTPWADIVCRGSAEASPTSTESADPTPKARDLLGNSKSGSPLEASGALQWRSGESRGAAGASSSGDSDALDGRAKVGETAAKWAASGKLNGGSAPMSALLLPSIRLLSEQHPHASRGLQNVETALATLELKQKGICELLVCNLLEQLAETSTPGNQELKRVAQRLFGAPSGREPLAEGLPSSAASWEAHDSARAADEAILRRQRPALAAEAETDSHLGPMHDFLLAR</sequence>
<keyword evidence="11" id="KW-0175">Coiled coil</keyword>
<comment type="similarity">
    <text evidence="1">Belongs to the protein kinase superfamily. STE Ser/Thr protein kinase family. STE20 subfamily.</text>
</comment>
<dbReference type="PANTHER" id="PTHR48012">
    <property type="entry name" value="STERILE20-LIKE KINASE, ISOFORM B-RELATED"/>
    <property type="match status" value="1"/>
</dbReference>